<dbReference type="InterPro" id="IPR011701">
    <property type="entry name" value="MFS"/>
</dbReference>
<evidence type="ECO:0000256" key="5">
    <source>
        <dbReference type="SAM" id="Phobius"/>
    </source>
</evidence>
<evidence type="ECO:0000256" key="2">
    <source>
        <dbReference type="ARBA" id="ARBA00022692"/>
    </source>
</evidence>
<evidence type="ECO:0000256" key="4">
    <source>
        <dbReference type="ARBA" id="ARBA00023136"/>
    </source>
</evidence>
<dbReference type="GO" id="GO:0016020">
    <property type="term" value="C:membrane"/>
    <property type="evidence" value="ECO:0007669"/>
    <property type="project" value="UniProtKB-SubCell"/>
</dbReference>
<accession>A0AAD9STZ2</accession>
<keyword evidence="4 5" id="KW-0472">Membrane</keyword>
<gene>
    <name evidence="6" type="ORF">QTJ16_006861</name>
</gene>
<comment type="subcellular location">
    <subcellularLocation>
        <location evidence="1">Membrane</location>
        <topology evidence="1">Multi-pass membrane protein</topology>
    </subcellularLocation>
</comment>
<keyword evidence="7" id="KW-1185">Reference proteome</keyword>
<feature type="transmembrane region" description="Helical" evidence="5">
    <location>
        <begin position="150"/>
        <end position="168"/>
    </location>
</feature>
<feature type="transmembrane region" description="Helical" evidence="5">
    <location>
        <begin position="331"/>
        <end position="347"/>
    </location>
</feature>
<feature type="transmembrane region" description="Helical" evidence="5">
    <location>
        <begin position="175"/>
        <end position="192"/>
    </location>
</feature>
<dbReference type="InterPro" id="IPR036259">
    <property type="entry name" value="MFS_trans_sf"/>
</dbReference>
<name>A0AAD9STZ2_9HELO</name>
<feature type="transmembrane region" description="Helical" evidence="5">
    <location>
        <begin position="510"/>
        <end position="531"/>
    </location>
</feature>
<dbReference type="Gene3D" id="1.20.1250.20">
    <property type="entry name" value="MFS general substrate transporter like domains"/>
    <property type="match status" value="1"/>
</dbReference>
<organism evidence="6 7">
    <name type="scientific">Diplocarpon rosae</name>
    <dbReference type="NCBI Taxonomy" id="946125"/>
    <lineage>
        <taxon>Eukaryota</taxon>
        <taxon>Fungi</taxon>
        <taxon>Dikarya</taxon>
        <taxon>Ascomycota</taxon>
        <taxon>Pezizomycotina</taxon>
        <taxon>Leotiomycetes</taxon>
        <taxon>Helotiales</taxon>
        <taxon>Drepanopezizaceae</taxon>
        <taxon>Diplocarpon</taxon>
    </lineage>
</organism>
<evidence type="ECO:0000256" key="3">
    <source>
        <dbReference type="ARBA" id="ARBA00022989"/>
    </source>
</evidence>
<feature type="transmembrane region" description="Helical" evidence="5">
    <location>
        <begin position="117"/>
        <end position="138"/>
    </location>
</feature>
<dbReference type="AlphaFoldDB" id="A0AAD9STZ2"/>
<keyword evidence="2 5" id="KW-0812">Transmembrane</keyword>
<dbReference type="SUPFAM" id="SSF103473">
    <property type="entry name" value="MFS general substrate transporter"/>
    <property type="match status" value="1"/>
</dbReference>
<sequence>MVPRTNMSSNMFSPGNHSDPFFESPVIPPSPTSVDLMPPLAVFLSGKPHFHRHPSSELKASVEKEVIDVEQTPIERLDSVVETRVSSGAVSVATGVIEVPSRAKDLMLRFRAPKVQLFLLSLIAFLCPGMWNAINGLGGGGLVAAEPANMANIALYATFAVVGFCAGIPTNKLGVRLTLALGGLGYAVYTSSLFCYKHTANDGFLIFAGVILGFSAGLFWAAQGMMVTSYPVESDQGKSAAWFWGIYNLGAVIGSVISLIQSQNSITNDVTDGTFIAFIALSCCGVVLSLSLAEPKDVVRSDGVHVSLPEVPTWKSAIFSLFDGLYRNPRVFLLFPMFFASNIFYPYQFNTFNLTNFTIRTRSLNNAIYWLAEIFGGYAMGYLLDLQYCRKKIRAILAIVAILVITNAIWGGAYAWELKIAAAKRLVGPGVELLKTDYNDSGYAAALILYMCFGFLAASYQIVLYWIIGSHEKNNKQLANIAGFYKGIQSAGGAVSFRINTIGLNPIHELIMCWSFLAVGLICATPLALGIKERQNN</sequence>
<dbReference type="EMBL" id="JAUBYV010000012">
    <property type="protein sequence ID" value="KAK2623680.1"/>
    <property type="molecule type" value="Genomic_DNA"/>
</dbReference>
<evidence type="ECO:0000256" key="1">
    <source>
        <dbReference type="ARBA" id="ARBA00004141"/>
    </source>
</evidence>
<dbReference type="PANTHER" id="PTHR23294:SF54">
    <property type="entry name" value="DUF895 DOMAIN MEMBRANE PROTEIN (AFU_ORTHOLOGUE AFUA_8G04110)"/>
    <property type="match status" value="1"/>
</dbReference>
<dbReference type="Proteomes" id="UP001285354">
    <property type="component" value="Unassembled WGS sequence"/>
</dbReference>
<proteinExistence type="predicted"/>
<evidence type="ECO:0000313" key="7">
    <source>
        <dbReference type="Proteomes" id="UP001285354"/>
    </source>
</evidence>
<feature type="transmembrane region" description="Helical" evidence="5">
    <location>
        <begin position="242"/>
        <end position="261"/>
    </location>
</feature>
<protein>
    <submittedName>
        <fullName evidence="6">Uncharacterized protein</fullName>
    </submittedName>
</protein>
<dbReference type="PANTHER" id="PTHR23294">
    <property type="entry name" value="ET TRANSLATION PRODUCT-RELATED"/>
    <property type="match status" value="1"/>
</dbReference>
<dbReference type="InterPro" id="IPR051617">
    <property type="entry name" value="UNC-93-like_regulator"/>
</dbReference>
<reference evidence="6" key="1">
    <citation type="submission" date="2023-06" db="EMBL/GenBank/DDBJ databases">
        <title>Draft genome of Marssonina rosae.</title>
        <authorList>
            <person name="Cheng Q."/>
        </authorList>
    </citation>
    <scope>NUCLEOTIDE SEQUENCE</scope>
    <source>
        <strain evidence="6">R4</strain>
    </source>
</reference>
<dbReference type="Pfam" id="PF07690">
    <property type="entry name" value="MFS_1"/>
    <property type="match status" value="1"/>
</dbReference>
<feature type="transmembrane region" description="Helical" evidence="5">
    <location>
        <begin position="367"/>
        <end position="384"/>
    </location>
</feature>
<evidence type="ECO:0000313" key="6">
    <source>
        <dbReference type="EMBL" id="KAK2623680.1"/>
    </source>
</evidence>
<feature type="transmembrane region" description="Helical" evidence="5">
    <location>
        <begin position="204"/>
        <end position="222"/>
    </location>
</feature>
<feature type="transmembrane region" description="Helical" evidence="5">
    <location>
        <begin position="443"/>
        <end position="468"/>
    </location>
</feature>
<comment type="caution">
    <text evidence="6">The sequence shown here is derived from an EMBL/GenBank/DDBJ whole genome shotgun (WGS) entry which is preliminary data.</text>
</comment>
<keyword evidence="3 5" id="KW-1133">Transmembrane helix</keyword>
<feature type="transmembrane region" description="Helical" evidence="5">
    <location>
        <begin position="273"/>
        <end position="293"/>
    </location>
</feature>
<dbReference type="GO" id="GO:0022857">
    <property type="term" value="F:transmembrane transporter activity"/>
    <property type="evidence" value="ECO:0007669"/>
    <property type="project" value="InterPro"/>
</dbReference>
<feature type="transmembrane region" description="Helical" evidence="5">
    <location>
        <begin position="396"/>
        <end position="416"/>
    </location>
</feature>